<reference evidence="2" key="1">
    <citation type="submission" date="2025-08" db="UniProtKB">
        <authorList>
            <consortium name="Ensembl"/>
        </authorList>
    </citation>
    <scope>IDENTIFICATION</scope>
</reference>
<feature type="transmembrane region" description="Helical" evidence="1">
    <location>
        <begin position="38"/>
        <end position="57"/>
    </location>
</feature>
<evidence type="ECO:0000313" key="3">
    <source>
        <dbReference type="Proteomes" id="UP000694392"/>
    </source>
</evidence>
<sequence>MYLKRPAVGLSFCLFYLASYFTNKYVLSVLKFTYPTLFQGWQTLIGGFLLHISWKLGWVEISSSPRSEVLSWLPASALFVGIIYAGSRALSRLASSSIFNQCYFSKLLFMDLVPVNPVTLFLACYSILRCVLQ</sequence>
<keyword evidence="1" id="KW-0472">Membrane</keyword>
<protein>
    <recommendedName>
        <fullName evidence="4">Transmembrane protein 241</fullName>
    </recommendedName>
</protein>
<organism evidence="2 3">
    <name type="scientific">Sphenodon punctatus</name>
    <name type="common">Tuatara</name>
    <name type="synonym">Hatteria punctata</name>
    <dbReference type="NCBI Taxonomy" id="8508"/>
    <lineage>
        <taxon>Eukaryota</taxon>
        <taxon>Metazoa</taxon>
        <taxon>Chordata</taxon>
        <taxon>Craniata</taxon>
        <taxon>Vertebrata</taxon>
        <taxon>Euteleostomi</taxon>
        <taxon>Lepidosauria</taxon>
        <taxon>Sphenodontia</taxon>
        <taxon>Sphenodontidae</taxon>
        <taxon>Sphenodon</taxon>
    </lineage>
</organism>
<dbReference type="GeneTree" id="ENSGT00510000048348"/>
<keyword evidence="1" id="KW-1133">Transmembrane helix</keyword>
<accession>A0A8D0HC57</accession>
<feature type="transmembrane region" description="Helical" evidence="1">
    <location>
        <begin position="7"/>
        <end position="26"/>
    </location>
</feature>
<feature type="transmembrane region" description="Helical" evidence="1">
    <location>
        <begin position="69"/>
        <end position="87"/>
    </location>
</feature>
<dbReference type="AlphaFoldDB" id="A0A8D0HC57"/>
<name>A0A8D0HC57_SPHPU</name>
<feature type="transmembrane region" description="Helical" evidence="1">
    <location>
        <begin position="107"/>
        <end position="128"/>
    </location>
</feature>
<reference evidence="2" key="2">
    <citation type="submission" date="2025-09" db="UniProtKB">
        <authorList>
            <consortium name="Ensembl"/>
        </authorList>
    </citation>
    <scope>IDENTIFICATION</scope>
</reference>
<evidence type="ECO:0008006" key="4">
    <source>
        <dbReference type="Google" id="ProtNLM"/>
    </source>
</evidence>
<keyword evidence="1" id="KW-0812">Transmembrane</keyword>
<proteinExistence type="predicted"/>
<evidence type="ECO:0000256" key="1">
    <source>
        <dbReference type="SAM" id="Phobius"/>
    </source>
</evidence>
<evidence type="ECO:0000313" key="2">
    <source>
        <dbReference type="Ensembl" id="ENSSPUP00000019788.1"/>
    </source>
</evidence>
<keyword evidence="3" id="KW-1185">Reference proteome</keyword>
<dbReference type="Proteomes" id="UP000694392">
    <property type="component" value="Unplaced"/>
</dbReference>
<dbReference type="Ensembl" id="ENSSPUT00000021078.1">
    <property type="protein sequence ID" value="ENSSPUP00000019788.1"/>
    <property type="gene ID" value="ENSSPUG00000015227.1"/>
</dbReference>